<dbReference type="SMART" id="SM00382">
    <property type="entry name" value="AAA"/>
    <property type="match status" value="1"/>
</dbReference>
<dbReference type="Pfam" id="PF06480">
    <property type="entry name" value="FtsH_ext"/>
    <property type="match status" value="1"/>
</dbReference>
<evidence type="ECO:0000256" key="9">
    <source>
        <dbReference type="ARBA" id="ARBA00022833"/>
    </source>
</evidence>
<evidence type="ECO:0000259" key="18">
    <source>
        <dbReference type="SMART" id="SM00382"/>
    </source>
</evidence>
<evidence type="ECO:0000256" key="17">
    <source>
        <dbReference type="SAM" id="MobiDB-lite"/>
    </source>
</evidence>
<dbReference type="InterPro" id="IPR003960">
    <property type="entry name" value="ATPase_AAA_CS"/>
</dbReference>
<dbReference type="Pfam" id="PF00004">
    <property type="entry name" value="AAA"/>
    <property type="match status" value="1"/>
</dbReference>
<dbReference type="Proteomes" id="UP000231094">
    <property type="component" value="Unassembled WGS sequence"/>
</dbReference>
<keyword evidence="11 15" id="KW-1133">Transmembrane helix</keyword>
<evidence type="ECO:0000256" key="15">
    <source>
        <dbReference type="HAMAP-Rule" id="MF_01458"/>
    </source>
</evidence>
<dbReference type="InterPro" id="IPR003593">
    <property type="entry name" value="AAA+_ATPase"/>
</dbReference>
<reference evidence="19 20" key="1">
    <citation type="journal article" date="2017" name="MBio">
        <title>Type VI secretion-mediated competition in the bee gut microbiome.</title>
        <authorList>
            <person name="Steele M.I."/>
            <person name="Kwong W.K."/>
            <person name="Powell J.E."/>
            <person name="Whiteley M."/>
            <person name="Moran N.A."/>
        </authorList>
    </citation>
    <scope>NUCLEOTIDE SEQUENCE [LARGE SCALE GENOMIC DNA]</scope>
    <source>
        <strain evidence="19 20">PEB0171</strain>
    </source>
</reference>
<dbReference type="GO" id="GO:0005886">
    <property type="term" value="C:plasma membrane"/>
    <property type="evidence" value="ECO:0007669"/>
    <property type="project" value="UniProtKB-SubCell"/>
</dbReference>
<evidence type="ECO:0000256" key="8">
    <source>
        <dbReference type="ARBA" id="ARBA00022801"/>
    </source>
</evidence>
<dbReference type="SUPFAM" id="SSF140990">
    <property type="entry name" value="FtsH protease domain-like"/>
    <property type="match status" value="1"/>
</dbReference>
<keyword evidence="5 15" id="KW-0812">Transmembrane</keyword>
<evidence type="ECO:0000256" key="4">
    <source>
        <dbReference type="ARBA" id="ARBA00022670"/>
    </source>
</evidence>
<dbReference type="InterPro" id="IPR011546">
    <property type="entry name" value="Pept_M41_FtsH_extracell"/>
</dbReference>
<evidence type="ECO:0000256" key="16">
    <source>
        <dbReference type="RuleBase" id="RU003651"/>
    </source>
</evidence>
<keyword evidence="6 15" id="KW-0479">Metal-binding</keyword>
<dbReference type="Pfam" id="PF17862">
    <property type="entry name" value="AAA_lid_3"/>
    <property type="match status" value="1"/>
</dbReference>
<comment type="caution">
    <text evidence="19">The sequence shown here is derived from an EMBL/GenBank/DDBJ whole genome shotgun (WGS) entry which is preliminary data.</text>
</comment>
<keyword evidence="10 15" id="KW-0067">ATP-binding</keyword>
<dbReference type="CDD" id="cd19501">
    <property type="entry name" value="RecA-like_FtsH"/>
    <property type="match status" value="1"/>
</dbReference>
<feature type="region of interest" description="Disordered" evidence="17">
    <location>
        <begin position="602"/>
        <end position="680"/>
    </location>
</feature>
<evidence type="ECO:0000313" key="19">
    <source>
        <dbReference type="EMBL" id="PIT62358.1"/>
    </source>
</evidence>
<keyword evidence="19" id="KW-0132">Cell division</keyword>
<dbReference type="AlphaFoldDB" id="A0A2N9Y3Z1"/>
<evidence type="ECO:0000256" key="11">
    <source>
        <dbReference type="ARBA" id="ARBA00022989"/>
    </source>
</evidence>
<dbReference type="Gene3D" id="1.20.58.760">
    <property type="entry name" value="Peptidase M41"/>
    <property type="match status" value="1"/>
</dbReference>
<comment type="similarity">
    <text evidence="14 15">In the central section; belongs to the AAA ATPase family.</text>
</comment>
<comment type="similarity">
    <text evidence="16">Belongs to the AAA ATPase family.</text>
</comment>
<dbReference type="EC" id="3.4.24.-" evidence="15"/>
<dbReference type="Gene3D" id="1.10.8.60">
    <property type="match status" value="1"/>
</dbReference>
<dbReference type="PROSITE" id="PS00674">
    <property type="entry name" value="AAA"/>
    <property type="match status" value="1"/>
</dbReference>
<comment type="function">
    <text evidence="15">Acts as a processive, ATP-dependent zinc metallopeptidase for both cytoplasmic and membrane proteins. Plays a role in the quality control of integral membrane proteins.</text>
</comment>
<dbReference type="FunFam" id="1.20.58.760:FF:000001">
    <property type="entry name" value="ATP-dependent zinc metalloprotease FtsH"/>
    <property type="match status" value="1"/>
</dbReference>
<evidence type="ECO:0000256" key="13">
    <source>
        <dbReference type="ARBA" id="ARBA00023136"/>
    </source>
</evidence>
<feature type="compositionally biased region" description="Basic and acidic residues" evidence="17">
    <location>
        <begin position="653"/>
        <end position="669"/>
    </location>
</feature>
<dbReference type="PANTHER" id="PTHR23076:SF97">
    <property type="entry name" value="ATP-DEPENDENT ZINC METALLOPROTEASE YME1L1"/>
    <property type="match status" value="1"/>
</dbReference>
<gene>
    <name evidence="15" type="primary">ftsH</name>
    <name evidence="19" type="ORF">BHC47_04485</name>
</gene>
<comment type="similarity">
    <text evidence="2 15">In the C-terminal section; belongs to the peptidase M41 family.</text>
</comment>
<sequence>MRNTVKNLLVWLVLALVLMAAFNAITEKKESKQQIEYSQFIQQVNKGEIASVNIEGSVINGLQLRGQRHDKSSFIANAPTPLENNFVSNLIAKNIRVNVIPEEKPSILTNMFISILPILLLIGVFFYFMRSTQGGGGKGGAFSFGKSRARLLDKESNKTTFADVAGCDEAKEEVQEIVDYLRAPQRYQTLGGRVPRGILMCGRPGTGKTLLAKAIAGEAQVPFFSISGSDFVEMFVGVGASRVRDMFEQAKKNAPCLIFIDEIDAVGRQRGAGLGGGNDEREQTLNQLLVEMDGFESNTTVIVIAATNRPDVLDPALMRPGRFDRQVVVPLPDIRGREQILKVHAAKVPLDKSVDLPVLARGTPGFSGADLANLVNEAALFAGRRNKTKVDMSDFEDAKDKIYMGPERRSMVMHEDEKKATAYHESGHAVVAETLDFTDPVHKVTIMPRGRALGLTWQLPERDRISMYEDQMLNQISILFGGRIAEQLFIGRVSTGASNDFERATQIARDMVTRYGMSKKMGPVVYGENENEVFLGRSVTQSKNISEKTMQEVDAEVRRILDEQYEIAYKILDENRDKMHTMAKALIEWETIDRDQVLEIMAGKQPSPPKDFSENIVKDGDTEQPLAETETEAKTDAVAETETGVKADSATESEAKTDAVAEDADHTESKASAPEQKSQD</sequence>
<dbReference type="GO" id="GO:0008270">
    <property type="term" value="F:zinc ion binding"/>
    <property type="evidence" value="ECO:0007669"/>
    <property type="project" value="UniProtKB-UniRule"/>
</dbReference>
<dbReference type="InterPro" id="IPR041569">
    <property type="entry name" value="AAA_lid_3"/>
</dbReference>
<keyword evidence="4 15" id="KW-0645">Protease</keyword>
<dbReference type="GO" id="GO:0016887">
    <property type="term" value="F:ATP hydrolysis activity"/>
    <property type="evidence" value="ECO:0007669"/>
    <property type="project" value="UniProtKB-UniRule"/>
</dbReference>
<protein>
    <recommendedName>
        <fullName evidence="15">ATP-dependent zinc metalloprotease FtsH</fullName>
        <ecNumber evidence="15">3.4.24.-</ecNumber>
    </recommendedName>
</protein>
<dbReference type="FunFam" id="1.10.8.60:FF:000001">
    <property type="entry name" value="ATP-dependent zinc metalloprotease FtsH"/>
    <property type="match status" value="1"/>
</dbReference>
<evidence type="ECO:0000256" key="10">
    <source>
        <dbReference type="ARBA" id="ARBA00022840"/>
    </source>
</evidence>
<dbReference type="RefSeq" id="WP_100115507.1">
    <property type="nucleotide sequence ID" value="NZ_MEIV01000051.1"/>
</dbReference>
<dbReference type="GO" id="GO:0030163">
    <property type="term" value="P:protein catabolic process"/>
    <property type="evidence" value="ECO:0007669"/>
    <property type="project" value="UniProtKB-UniRule"/>
</dbReference>
<dbReference type="HAMAP" id="MF_01458">
    <property type="entry name" value="FtsH"/>
    <property type="match status" value="1"/>
</dbReference>
<dbReference type="GO" id="GO:0004176">
    <property type="term" value="F:ATP-dependent peptidase activity"/>
    <property type="evidence" value="ECO:0007669"/>
    <property type="project" value="InterPro"/>
</dbReference>
<dbReference type="PANTHER" id="PTHR23076">
    <property type="entry name" value="METALLOPROTEASE M41 FTSH"/>
    <property type="match status" value="1"/>
</dbReference>
<accession>A0A2N9Y3Z1</accession>
<feature type="transmembrane region" description="Helical" evidence="15">
    <location>
        <begin position="107"/>
        <end position="128"/>
    </location>
</feature>
<feature type="binding site" evidence="15">
    <location>
        <position position="424"/>
    </location>
    <ligand>
        <name>Zn(2+)</name>
        <dbReference type="ChEBI" id="CHEBI:29105"/>
        <note>catalytic</note>
    </ligand>
</feature>
<name>A0A2N9Y3Z1_9NEIS</name>
<comment type="cofactor">
    <cofactor evidence="15">
        <name>Zn(2+)</name>
        <dbReference type="ChEBI" id="CHEBI:29105"/>
    </cofactor>
    <text evidence="15">Binds 1 zinc ion per subunit.</text>
</comment>
<dbReference type="GO" id="GO:0006508">
    <property type="term" value="P:proteolysis"/>
    <property type="evidence" value="ECO:0007669"/>
    <property type="project" value="UniProtKB-KW"/>
</dbReference>
<evidence type="ECO:0000256" key="3">
    <source>
        <dbReference type="ARBA" id="ARBA00022475"/>
    </source>
</evidence>
<evidence type="ECO:0000256" key="1">
    <source>
        <dbReference type="ARBA" id="ARBA00004370"/>
    </source>
</evidence>
<dbReference type="FunFam" id="3.40.50.300:FF:000001">
    <property type="entry name" value="ATP-dependent zinc metalloprotease FtsH"/>
    <property type="match status" value="1"/>
</dbReference>
<evidence type="ECO:0000256" key="7">
    <source>
        <dbReference type="ARBA" id="ARBA00022741"/>
    </source>
</evidence>
<feature type="compositionally biased region" description="Basic and acidic residues" evidence="17">
    <location>
        <begin position="611"/>
        <end position="621"/>
    </location>
</feature>
<dbReference type="GO" id="GO:0051301">
    <property type="term" value="P:cell division"/>
    <property type="evidence" value="ECO:0007669"/>
    <property type="project" value="UniProtKB-KW"/>
</dbReference>
<feature type="domain" description="AAA+ ATPase" evidence="18">
    <location>
        <begin position="194"/>
        <end position="333"/>
    </location>
</feature>
<dbReference type="GO" id="GO:0005524">
    <property type="term" value="F:ATP binding"/>
    <property type="evidence" value="ECO:0007669"/>
    <property type="project" value="UniProtKB-UniRule"/>
</dbReference>
<organism evidence="19 20">
    <name type="scientific">Snodgrassella alvi</name>
    <dbReference type="NCBI Taxonomy" id="1196083"/>
    <lineage>
        <taxon>Bacteria</taxon>
        <taxon>Pseudomonadati</taxon>
        <taxon>Pseudomonadota</taxon>
        <taxon>Betaproteobacteria</taxon>
        <taxon>Neisseriales</taxon>
        <taxon>Neisseriaceae</taxon>
        <taxon>Snodgrassella</taxon>
    </lineage>
</organism>
<evidence type="ECO:0000256" key="12">
    <source>
        <dbReference type="ARBA" id="ARBA00023049"/>
    </source>
</evidence>
<dbReference type="Pfam" id="PF01434">
    <property type="entry name" value="Peptidase_M41"/>
    <property type="match status" value="1"/>
</dbReference>
<evidence type="ECO:0000256" key="6">
    <source>
        <dbReference type="ARBA" id="ARBA00022723"/>
    </source>
</evidence>
<proteinExistence type="inferred from homology"/>
<dbReference type="InterPro" id="IPR037219">
    <property type="entry name" value="Peptidase_M41-like"/>
</dbReference>
<dbReference type="SUPFAM" id="SSF52540">
    <property type="entry name" value="P-loop containing nucleoside triphosphate hydrolases"/>
    <property type="match status" value="1"/>
</dbReference>
<dbReference type="EMBL" id="MEIV01000051">
    <property type="protein sequence ID" value="PIT62358.1"/>
    <property type="molecule type" value="Genomic_DNA"/>
</dbReference>
<comment type="subunit">
    <text evidence="15">Homohexamer.</text>
</comment>
<comment type="subcellular location">
    <subcellularLocation>
        <location evidence="15">Cell membrane</location>
        <topology evidence="15">Multi-pass membrane protein</topology>
        <orientation evidence="15">Cytoplasmic side</orientation>
    </subcellularLocation>
    <subcellularLocation>
        <location evidence="1">Membrane</location>
    </subcellularLocation>
</comment>
<keyword evidence="8 15" id="KW-0378">Hydrolase</keyword>
<dbReference type="InterPro" id="IPR000642">
    <property type="entry name" value="Peptidase_M41"/>
</dbReference>
<keyword evidence="19" id="KW-0131">Cell cycle</keyword>
<dbReference type="Gene3D" id="3.40.50.300">
    <property type="entry name" value="P-loop containing nucleotide triphosphate hydrolases"/>
    <property type="match status" value="1"/>
</dbReference>
<dbReference type="Gene3D" id="3.30.720.210">
    <property type="match status" value="1"/>
</dbReference>
<keyword evidence="13 15" id="KW-0472">Membrane</keyword>
<evidence type="ECO:0000313" key="20">
    <source>
        <dbReference type="Proteomes" id="UP000231094"/>
    </source>
</evidence>
<dbReference type="InterPro" id="IPR003959">
    <property type="entry name" value="ATPase_AAA_core"/>
</dbReference>
<keyword evidence="9 15" id="KW-0862">Zinc</keyword>
<feature type="binding site" evidence="15">
    <location>
        <position position="500"/>
    </location>
    <ligand>
        <name>Zn(2+)</name>
        <dbReference type="ChEBI" id="CHEBI:29105"/>
        <note>catalytic</note>
    </ligand>
</feature>
<feature type="active site" evidence="15">
    <location>
        <position position="425"/>
    </location>
</feature>
<evidence type="ECO:0000256" key="14">
    <source>
        <dbReference type="ARBA" id="ARBA00061570"/>
    </source>
</evidence>
<dbReference type="InterPro" id="IPR027417">
    <property type="entry name" value="P-loop_NTPase"/>
</dbReference>
<keyword evidence="12 15" id="KW-0482">Metalloprotease</keyword>
<feature type="binding site" evidence="15">
    <location>
        <position position="428"/>
    </location>
    <ligand>
        <name>Zn(2+)</name>
        <dbReference type="ChEBI" id="CHEBI:29105"/>
        <note>catalytic</note>
    </ligand>
</feature>
<evidence type="ECO:0000256" key="2">
    <source>
        <dbReference type="ARBA" id="ARBA00010044"/>
    </source>
</evidence>
<comment type="caution">
    <text evidence="15">Lacks conserved residue(s) required for the propagation of feature annotation.</text>
</comment>
<keyword evidence="3 15" id="KW-1003">Cell membrane</keyword>
<dbReference type="GO" id="GO:0004222">
    <property type="term" value="F:metalloendopeptidase activity"/>
    <property type="evidence" value="ECO:0007669"/>
    <property type="project" value="InterPro"/>
</dbReference>
<feature type="binding site" evidence="15">
    <location>
        <begin position="202"/>
        <end position="209"/>
    </location>
    <ligand>
        <name>ATP</name>
        <dbReference type="ChEBI" id="CHEBI:30616"/>
    </ligand>
</feature>
<dbReference type="NCBIfam" id="TIGR01241">
    <property type="entry name" value="FtsH_fam"/>
    <property type="match status" value="1"/>
</dbReference>
<keyword evidence="7 15" id="KW-0547">Nucleotide-binding</keyword>
<evidence type="ECO:0000256" key="5">
    <source>
        <dbReference type="ARBA" id="ARBA00022692"/>
    </source>
</evidence>
<dbReference type="InterPro" id="IPR005936">
    <property type="entry name" value="FtsH"/>
</dbReference>